<feature type="signal peptide" evidence="4">
    <location>
        <begin position="1"/>
        <end position="21"/>
    </location>
</feature>
<keyword evidence="7" id="KW-1185">Reference proteome</keyword>
<evidence type="ECO:0000259" key="5">
    <source>
        <dbReference type="Pfam" id="PF13472"/>
    </source>
</evidence>
<proteinExistence type="inferred from homology"/>
<comment type="caution">
    <text evidence="6">The sequence shown here is derived from an EMBL/GenBank/DDBJ whole genome shotgun (WGS) entry which is preliminary data.</text>
</comment>
<feature type="domain" description="SGNH hydrolase-type esterase" evidence="5">
    <location>
        <begin position="34"/>
        <end position="182"/>
    </location>
</feature>
<dbReference type="RefSeq" id="WP_221415768.1">
    <property type="nucleotide sequence ID" value="NZ_JACHKY010000002.1"/>
</dbReference>
<dbReference type="CDD" id="cd01821">
    <property type="entry name" value="Rhamnogalacturan_acetylesterase_like"/>
    <property type="match status" value="1"/>
</dbReference>
<dbReference type="AlphaFoldDB" id="A0A7W7N421"/>
<dbReference type="EMBL" id="JACHKY010000002">
    <property type="protein sequence ID" value="MBB4797944.1"/>
    <property type="molecule type" value="Genomic_DNA"/>
</dbReference>
<evidence type="ECO:0000256" key="4">
    <source>
        <dbReference type="SAM" id="SignalP"/>
    </source>
</evidence>
<evidence type="ECO:0000256" key="1">
    <source>
        <dbReference type="ARBA" id="ARBA00008668"/>
    </source>
</evidence>
<dbReference type="InterPro" id="IPR037459">
    <property type="entry name" value="RhgT-like"/>
</dbReference>
<evidence type="ECO:0000256" key="3">
    <source>
        <dbReference type="SAM" id="MobiDB-lite"/>
    </source>
</evidence>
<keyword evidence="4" id="KW-0732">Signal</keyword>
<organism evidence="6 7">
    <name type="scientific">Brevundimonas bullata</name>
    <dbReference type="NCBI Taxonomy" id="13160"/>
    <lineage>
        <taxon>Bacteria</taxon>
        <taxon>Pseudomonadati</taxon>
        <taxon>Pseudomonadota</taxon>
        <taxon>Alphaproteobacteria</taxon>
        <taxon>Caulobacterales</taxon>
        <taxon>Caulobacteraceae</taxon>
        <taxon>Brevundimonas</taxon>
    </lineage>
</organism>
<dbReference type="Pfam" id="PF13472">
    <property type="entry name" value="Lipase_GDSL_2"/>
    <property type="match status" value="1"/>
</dbReference>
<dbReference type="GO" id="GO:0016788">
    <property type="term" value="F:hydrolase activity, acting on ester bonds"/>
    <property type="evidence" value="ECO:0007669"/>
    <property type="project" value="UniProtKB-ARBA"/>
</dbReference>
<reference evidence="6 7" key="1">
    <citation type="submission" date="2020-08" db="EMBL/GenBank/DDBJ databases">
        <title>Functional genomics of gut bacteria from endangered species of beetles.</title>
        <authorList>
            <person name="Carlos-Shanley C."/>
        </authorList>
    </citation>
    <scope>NUCLEOTIDE SEQUENCE [LARGE SCALE GENOMIC DNA]</scope>
    <source>
        <strain evidence="6 7">S00123</strain>
    </source>
</reference>
<accession>A0A7W7N421</accession>
<dbReference type="InterPro" id="IPR036514">
    <property type="entry name" value="SGNH_hydro_sf"/>
</dbReference>
<dbReference type="PANTHER" id="PTHR43695">
    <property type="entry name" value="PUTATIVE (AFU_ORTHOLOGUE AFUA_2G17250)-RELATED"/>
    <property type="match status" value="1"/>
</dbReference>
<feature type="compositionally biased region" description="Pro residues" evidence="3">
    <location>
        <begin position="215"/>
        <end position="225"/>
    </location>
</feature>
<name>A0A7W7N421_9CAUL</name>
<evidence type="ECO:0000256" key="2">
    <source>
        <dbReference type="ARBA" id="ARBA00022801"/>
    </source>
</evidence>
<feature type="chain" id="PRO_5030662054" evidence="4">
    <location>
        <begin position="22"/>
        <end position="275"/>
    </location>
</feature>
<dbReference type="InterPro" id="IPR013830">
    <property type="entry name" value="SGNH_hydro"/>
</dbReference>
<dbReference type="SUPFAM" id="SSF52266">
    <property type="entry name" value="SGNH hydrolase"/>
    <property type="match status" value="1"/>
</dbReference>
<comment type="similarity">
    <text evidence="1">Belongs to the 'GDSL' lipolytic enzyme family.</text>
</comment>
<keyword evidence="2" id="KW-0378">Hydrolase</keyword>
<evidence type="ECO:0000313" key="7">
    <source>
        <dbReference type="Proteomes" id="UP000539957"/>
    </source>
</evidence>
<protein>
    <submittedName>
        <fullName evidence="6">Lysophospholipase L1-like esterase</fullName>
    </submittedName>
</protein>
<dbReference type="PANTHER" id="PTHR43695:SF1">
    <property type="entry name" value="RHAMNOGALACTURONAN ACETYLESTERASE"/>
    <property type="match status" value="1"/>
</dbReference>
<sequence length="275" mass="28626">MRRLVVGALAGLMLAADAASAQDTPIQADKIILVGDSTTAVGSGWGGAFCGQHVLSALACVNLGRQGRSTSTYRAEGSWDLALNEMATPGYQSVWVLIQFGHNDQPGKRSSTDLATQFPANLRVYVAETRARGARPVLLTPLTRRHFKSGQLQNTLVPWADAIRAVASETNTPLIDLNASSAELVQRLGALDAARLSPGAPPPDFAPALLAGNTPPTPPASPPPATATATATAHGRHVDDFDYTHLGLEGAAVIAALVARDLIAVAPELAPRLVP</sequence>
<gene>
    <name evidence="6" type="ORF">HNP32_001668</name>
</gene>
<feature type="region of interest" description="Disordered" evidence="3">
    <location>
        <begin position="202"/>
        <end position="233"/>
    </location>
</feature>
<dbReference type="Gene3D" id="3.40.50.1110">
    <property type="entry name" value="SGNH hydrolase"/>
    <property type="match status" value="1"/>
</dbReference>
<evidence type="ECO:0000313" key="6">
    <source>
        <dbReference type="EMBL" id="MBB4797944.1"/>
    </source>
</evidence>
<dbReference type="Proteomes" id="UP000539957">
    <property type="component" value="Unassembled WGS sequence"/>
</dbReference>